<sequence length="801" mass="94140">MSIFKNKEFHINGYTKIDRVALIKLISANGGSVCRIPRKKSTSYVISDQSNVTSKLNIPIVSSEWVTQCLESNSLLNIKRDDVDCKNPNFISNFYSKSRLHFISMEKLQLRSRYLKISQSTNNRIIYYIDFDSFFVFGSLLKFNRTTKQQIDINDHCILVSNGNTNSEIISLNYVAKNVIKISRNDTFQVGKQKYDDYISKTPCNIKFYCLDLQIEEYKSILTKFYEYVETQFDTVIPISVDEGMFFDYVDEINKQSIERKATLLKLKIKQLTKCDVSISVTHDFLYLNKIILNAIKPNGLKVVLTKKQYEKELSNIPIHKLPVFGSSIVDILSKINHPIFKDKSILNTDMYTIKKMKDDIVAYFKHEPNISYNEFYQLLLNFSIIKKNHTNSVPQRFFDNIFDLRDDEVYTNNKTADRNHYIPKTISCSINYHIHFVTLWELSVFIKRFSKYIYDRLDNMRHLYKRIRKIGVIVVVQMEGNVVKKYGGMGNKVKRLSKTLNYDNWLDIDERLLSRMGNDYFTLVRLMVNKDKLEDIKGISLQILQLENYTDEKVPQNNPKLKQSSLNFEKLFKTPESKVNEQSPIKKSFSTHTKETLVKLIDNEDKEMLNELPMEILNELYFEQKFKFQSKSNSVASKDGNIYEYSLNNNYSPMDSIKKLRVSNKKKQELGSGIKENNILQTTDFFIIHEDIRLSPNKNNLDVLEPISFQSKTKLSEIKDVLRNWIETTIQYDIHPSGEDVEFFVTFLNQLKMNDQQSRIDNLVYYMDILIKGYQYEDDTKGIISEWERFMIMKFYPFLS</sequence>
<organism evidence="3 4">
    <name type="scientific">Hanseniaspora guilliermondii</name>
    <dbReference type="NCBI Taxonomy" id="56406"/>
    <lineage>
        <taxon>Eukaryota</taxon>
        <taxon>Fungi</taxon>
        <taxon>Dikarya</taxon>
        <taxon>Ascomycota</taxon>
        <taxon>Saccharomycotina</taxon>
        <taxon>Saccharomycetes</taxon>
        <taxon>Saccharomycodales</taxon>
        <taxon>Saccharomycodaceae</taxon>
        <taxon>Hanseniaspora</taxon>
    </lineage>
</organism>
<dbReference type="InterPro" id="IPR036420">
    <property type="entry name" value="BRCT_dom_sf"/>
</dbReference>
<dbReference type="InterPro" id="IPR036775">
    <property type="entry name" value="DNA_pol_Y-fam_lit_finger_sf"/>
</dbReference>
<gene>
    <name evidence="3" type="ORF">HGUI_00996</name>
</gene>
<dbReference type="Pfam" id="PF16589">
    <property type="entry name" value="BRCT_2"/>
    <property type="match status" value="1"/>
</dbReference>
<reference evidence="4" key="1">
    <citation type="submission" date="2016-11" db="EMBL/GenBank/DDBJ databases">
        <authorList>
            <person name="Guldener U."/>
        </authorList>
    </citation>
    <scope>NUCLEOTIDE SEQUENCE [LARGE SCALE GENOMIC DNA]</scope>
</reference>
<feature type="domain" description="UmuC" evidence="2">
    <location>
        <begin position="126"/>
        <end position="326"/>
    </location>
</feature>
<dbReference type="InterPro" id="IPR001126">
    <property type="entry name" value="UmuC"/>
</dbReference>
<dbReference type="InterPro" id="IPR043128">
    <property type="entry name" value="Rev_trsase/Diguanyl_cyclase"/>
</dbReference>
<dbReference type="InterPro" id="IPR043502">
    <property type="entry name" value="DNA/RNA_pol_sf"/>
</dbReference>
<dbReference type="GO" id="GO:0006281">
    <property type="term" value="P:DNA repair"/>
    <property type="evidence" value="ECO:0007669"/>
    <property type="project" value="InterPro"/>
</dbReference>
<dbReference type="InterPro" id="IPR038401">
    <property type="entry name" value="Rev1_C_sf"/>
</dbReference>
<dbReference type="Pfam" id="PF00817">
    <property type="entry name" value="IMS"/>
    <property type="match status" value="1"/>
</dbReference>
<dbReference type="GO" id="GO:0003887">
    <property type="term" value="F:DNA-directed DNA polymerase activity"/>
    <property type="evidence" value="ECO:0007669"/>
    <property type="project" value="TreeGrafter"/>
</dbReference>
<dbReference type="PANTHER" id="PTHR45990:SF1">
    <property type="entry name" value="DNA REPAIR PROTEIN REV1"/>
    <property type="match status" value="1"/>
</dbReference>
<dbReference type="AlphaFoldDB" id="A0A1L0AZ32"/>
<dbReference type="PANTHER" id="PTHR45990">
    <property type="entry name" value="DNA REPAIR PROTEIN REV1"/>
    <property type="match status" value="1"/>
</dbReference>
<dbReference type="VEuPathDB" id="FungiDB:HGUI_00996"/>
<dbReference type="Gene3D" id="3.40.50.10190">
    <property type="entry name" value="BRCT domain"/>
    <property type="match status" value="1"/>
</dbReference>
<dbReference type="SUPFAM" id="SSF52113">
    <property type="entry name" value="BRCT domain"/>
    <property type="match status" value="1"/>
</dbReference>
<evidence type="ECO:0000259" key="1">
    <source>
        <dbReference type="PROSITE" id="PS50172"/>
    </source>
</evidence>
<dbReference type="PROSITE" id="PS50173">
    <property type="entry name" value="UMUC"/>
    <property type="match status" value="1"/>
</dbReference>
<dbReference type="Gene3D" id="3.30.1490.100">
    <property type="entry name" value="DNA polymerase, Y-family, little finger domain"/>
    <property type="match status" value="1"/>
</dbReference>
<dbReference type="Gene3D" id="6.10.250.1490">
    <property type="match status" value="1"/>
</dbReference>
<dbReference type="Gene3D" id="3.30.70.270">
    <property type="match status" value="1"/>
</dbReference>
<evidence type="ECO:0008006" key="5">
    <source>
        <dbReference type="Google" id="ProtNLM"/>
    </source>
</evidence>
<dbReference type="GO" id="GO:0005634">
    <property type="term" value="C:nucleus"/>
    <property type="evidence" value="ECO:0007669"/>
    <property type="project" value="TreeGrafter"/>
</dbReference>
<dbReference type="GO" id="GO:0017125">
    <property type="term" value="F:deoxycytidyl transferase activity"/>
    <property type="evidence" value="ECO:0007669"/>
    <property type="project" value="TreeGrafter"/>
</dbReference>
<accession>A0A1L0AZ32</accession>
<dbReference type="SMART" id="SM00292">
    <property type="entry name" value="BRCT"/>
    <property type="match status" value="1"/>
</dbReference>
<name>A0A1L0AZ32_9ASCO</name>
<evidence type="ECO:0000259" key="2">
    <source>
        <dbReference type="PROSITE" id="PS50173"/>
    </source>
</evidence>
<dbReference type="Proteomes" id="UP000183365">
    <property type="component" value="Unassembled WGS sequence"/>
</dbReference>
<dbReference type="InterPro" id="IPR001357">
    <property type="entry name" value="BRCT_dom"/>
</dbReference>
<dbReference type="EMBL" id="FQNF01000012">
    <property type="protein sequence ID" value="SGZ38796.1"/>
    <property type="molecule type" value="Genomic_DNA"/>
</dbReference>
<evidence type="ECO:0000313" key="4">
    <source>
        <dbReference type="Proteomes" id="UP000183365"/>
    </source>
</evidence>
<dbReference type="SUPFAM" id="SSF56672">
    <property type="entry name" value="DNA/RNA polymerases"/>
    <property type="match status" value="1"/>
</dbReference>
<dbReference type="PROSITE" id="PS50172">
    <property type="entry name" value="BRCT"/>
    <property type="match status" value="1"/>
</dbReference>
<protein>
    <recommendedName>
        <fullName evidence="5">DNA repair protein REV1</fullName>
    </recommendedName>
</protein>
<dbReference type="GO" id="GO:0070987">
    <property type="term" value="P:error-free translesion synthesis"/>
    <property type="evidence" value="ECO:0007669"/>
    <property type="project" value="TreeGrafter"/>
</dbReference>
<dbReference type="Gene3D" id="1.20.58.1280">
    <property type="entry name" value="DNA repair protein Rev1, C-terminal domain"/>
    <property type="match status" value="1"/>
</dbReference>
<dbReference type="OrthoDB" id="427711at2759"/>
<keyword evidence="4" id="KW-1185">Reference proteome</keyword>
<feature type="domain" description="BRCT" evidence="1">
    <location>
        <begin position="1"/>
        <end position="83"/>
    </location>
</feature>
<dbReference type="GO" id="GO:0042276">
    <property type="term" value="P:error-prone translesion synthesis"/>
    <property type="evidence" value="ECO:0007669"/>
    <property type="project" value="TreeGrafter"/>
</dbReference>
<evidence type="ECO:0000313" key="3">
    <source>
        <dbReference type="EMBL" id="SGZ38796.1"/>
    </source>
</evidence>
<proteinExistence type="predicted"/>
<dbReference type="Gene3D" id="3.40.1170.60">
    <property type="match status" value="1"/>
</dbReference>
<dbReference type="GO" id="GO:0003684">
    <property type="term" value="F:damaged DNA binding"/>
    <property type="evidence" value="ECO:0007669"/>
    <property type="project" value="InterPro"/>
</dbReference>